<name>A0AA39W484_ACESA</name>
<sequence length="147" mass="16637">MLIWSNEPQHGHCGYFWLPNPPVGYKAMGIVVSETPEEPELDEVWKTRPCKGECSVVVFLSERSSVIHALIKHYGPTVFFHPDDDCMPSSVQWFFKNGAILKQEGNSKWEPIDYRGSNLPPGGTNDGAFWIDLPDDDEAEIISKRET</sequence>
<dbReference type="EMBL" id="JAUESC010000003">
    <property type="protein sequence ID" value="KAK0602305.1"/>
    <property type="molecule type" value="Genomic_DNA"/>
</dbReference>
<dbReference type="PANTHER" id="PTHR48203:SF3">
    <property type="entry name" value="VACUOLAR PROTEIN SORTING-ASSOCIATED PROTEIN 62"/>
    <property type="match status" value="1"/>
</dbReference>
<accession>A0AA39W484</accession>
<gene>
    <name evidence="1" type="ORF">LWI29_032139</name>
</gene>
<dbReference type="Pfam" id="PF06101">
    <property type="entry name" value="Vps62"/>
    <property type="match status" value="2"/>
</dbReference>
<organism evidence="1 2">
    <name type="scientific">Acer saccharum</name>
    <name type="common">Sugar maple</name>
    <dbReference type="NCBI Taxonomy" id="4024"/>
    <lineage>
        <taxon>Eukaryota</taxon>
        <taxon>Viridiplantae</taxon>
        <taxon>Streptophyta</taxon>
        <taxon>Embryophyta</taxon>
        <taxon>Tracheophyta</taxon>
        <taxon>Spermatophyta</taxon>
        <taxon>Magnoliopsida</taxon>
        <taxon>eudicotyledons</taxon>
        <taxon>Gunneridae</taxon>
        <taxon>Pentapetalae</taxon>
        <taxon>rosids</taxon>
        <taxon>malvids</taxon>
        <taxon>Sapindales</taxon>
        <taxon>Sapindaceae</taxon>
        <taxon>Hippocastanoideae</taxon>
        <taxon>Acereae</taxon>
        <taxon>Acer</taxon>
    </lineage>
</organism>
<proteinExistence type="predicted"/>
<keyword evidence="2" id="KW-1185">Reference proteome</keyword>
<dbReference type="Proteomes" id="UP001168877">
    <property type="component" value="Unassembled WGS sequence"/>
</dbReference>
<dbReference type="AlphaFoldDB" id="A0AA39W484"/>
<dbReference type="PANTHER" id="PTHR48203">
    <property type="entry name" value="BNAC01G40110D PROTEIN"/>
    <property type="match status" value="1"/>
</dbReference>
<reference evidence="1" key="2">
    <citation type="submission" date="2023-06" db="EMBL/GenBank/DDBJ databases">
        <authorList>
            <person name="Swenson N.G."/>
            <person name="Wegrzyn J.L."/>
            <person name="Mcevoy S.L."/>
        </authorList>
    </citation>
    <scope>NUCLEOTIDE SEQUENCE</scope>
    <source>
        <strain evidence="1">NS2018</strain>
        <tissue evidence="1">Leaf</tissue>
    </source>
</reference>
<evidence type="ECO:0000313" key="1">
    <source>
        <dbReference type="EMBL" id="KAK0602305.1"/>
    </source>
</evidence>
<comment type="caution">
    <text evidence="1">The sequence shown here is derived from an EMBL/GenBank/DDBJ whole genome shotgun (WGS) entry which is preliminary data.</text>
</comment>
<reference evidence="1" key="1">
    <citation type="journal article" date="2022" name="Plant J.">
        <title>Strategies of tolerance reflected in two North American maple genomes.</title>
        <authorList>
            <person name="McEvoy S.L."/>
            <person name="Sezen U.U."/>
            <person name="Trouern-Trend A."/>
            <person name="McMahon S.M."/>
            <person name="Schaberg P.G."/>
            <person name="Yang J."/>
            <person name="Wegrzyn J.L."/>
            <person name="Swenson N.G."/>
        </authorList>
    </citation>
    <scope>NUCLEOTIDE SEQUENCE</scope>
    <source>
        <strain evidence="1">NS2018</strain>
    </source>
</reference>
<dbReference type="InterPro" id="IPR009291">
    <property type="entry name" value="Vps62"/>
</dbReference>
<protein>
    <submittedName>
        <fullName evidence="1">Uncharacterized protein</fullName>
    </submittedName>
</protein>
<evidence type="ECO:0000313" key="2">
    <source>
        <dbReference type="Proteomes" id="UP001168877"/>
    </source>
</evidence>